<evidence type="ECO:0000256" key="4">
    <source>
        <dbReference type="ARBA" id="ARBA00023136"/>
    </source>
</evidence>
<feature type="transmembrane region" description="Helical" evidence="5">
    <location>
        <begin position="65"/>
        <end position="85"/>
    </location>
</feature>
<keyword evidence="2 5" id="KW-0812">Transmembrane</keyword>
<keyword evidence="3 5" id="KW-1133">Transmembrane helix</keyword>
<proteinExistence type="predicted"/>
<gene>
    <name evidence="6" type="ORF">NFI88_12895</name>
</gene>
<comment type="subcellular location">
    <subcellularLocation>
        <location evidence="1">Membrane</location>
        <topology evidence="1">Multi-pass membrane protein</topology>
    </subcellularLocation>
</comment>
<evidence type="ECO:0000256" key="3">
    <source>
        <dbReference type="ARBA" id="ARBA00022989"/>
    </source>
</evidence>
<evidence type="ECO:0000256" key="5">
    <source>
        <dbReference type="SAM" id="Phobius"/>
    </source>
</evidence>
<dbReference type="Proteomes" id="UP001524547">
    <property type="component" value="Unassembled WGS sequence"/>
</dbReference>
<organism evidence="6 7">
    <name type="scientific">Rhizosaccharibacter radicis</name>
    <dbReference type="NCBI Taxonomy" id="2782605"/>
    <lineage>
        <taxon>Bacteria</taxon>
        <taxon>Pseudomonadati</taxon>
        <taxon>Pseudomonadota</taxon>
        <taxon>Alphaproteobacteria</taxon>
        <taxon>Acetobacterales</taxon>
        <taxon>Acetobacteraceae</taxon>
        <taxon>Rhizosaccharibacter</taxon>
    </lineage>
</organism>
<evidence type="ECO:0000256" key="1">
    <source>
        <dbReference type="ARBA" id="ARBA00004141"/>
    </source>
</evidence>
<evidence type="ECO:0000313" key="7">
    <source>
        <dbReference type="Proteomes" id="UP001524547"/>
    </source>
</evidence>
<name>A0ABT1VZF2_9PROT</name>
<dbReference type="RefSeq" id="WP_422920471.1">
    <property type="nucleotide sequence ID" value="NZ_JAMZEJ010000007.1"/>
</dbReference>
<evidence type="ECO:0000313" key="6">
    <source>
        <dbReference type="EMBL" id="MCQ8241732.1"/>
    </source>
</evidence>
<dbReference type="SMART" id="SM00679">
    <property type="entry name" value="CTNS"/>
    <property type="match status" value="1"/>
</dbReference>
<keyword evidence="4 5" id="KW-0472">Membrane</keyword>
<comment type="caution">
    <text evidence="6">The sequence shown here is derived from an EMBL/GenBank/DDBJ whole genome shotgun (WGS) entry which is preliminary data.</text>
</comment>
<dbReference type="EMBL" id="JAMZEJ010000007">
    <property type="protein sequence ID" value="MCQ8241732.1"/>
    <property type="molecule type" value="Genomic_DNA"/>
</dbReference>
<keyword evidence="7" id="KW-1185">Reference proteome</keyword>
<dbReference type="InterPro" id="IPR006603">
    <property type="entry name" value="PQ-loop_rpt"/>
</dbReference>
<evidence type="ECO:0000256" key="2">
    <source>
        <dbReference type="ARBA" id="ARBA00022692"/>
    </source>
</evidence>
<dbReference type="Gene3D" id="1.20.1280.290">
    <property type="match status" value="1"/>
</dbReference>
<reference evidence="6 7" key="1">
    <citation type="submission" date="2022-06" db="EMBL/GenBank/DDBJ databases">
        <title>Rhizosaccharibacter gen. nov. sp. nov. KSS12, endophytic bacteria isolated from sugarcane.</title>
        <authorList>
            <person name="Pitiwittayakul N."/>
        </authorList>
    </citation>
    <scope>NUCLEOTIDE SEQUENCE [LARGE SCALE GENOMIC DNA]</scope>
    <source>
        <strain evidence="6 7">KSS12</strain>
    </source>
</reference>
<dbReference type="Pfam" id="PF04193">
    <property type="entry name" value="PQ-loop"/>
    <property type="match status" value="1"/>
</dbReference>
<feature type="transmembrane region" description="Helical" evidence="5">
    <location>
        <begin position="42"/>
        <end position="59"/>
    </location>
</feature>
<protein>
    <submittedName>
        <fullName evidence="6">SemiSWEET family transporter</fullName>
    </submittedName>
</protein>
<sequence length="107" mass="11879">MSSPQIVTVVSTFAALLSMISFIPQAWSIIRSRNTDGISLKTYVITVIGFVTWLFYGVLVMQWPIIVQNIICLILSAFILTMKLLPQEKKEAVADAMTPSMLEDDPG</sequence>
<feature type="transmembrane region" description="Helical" evidence="5">
    <location>
        <begin position="6"/>
        <end position="30"/>
    </location>
</feature>
<accession>A0ABT1VZF2</accession>